<protein>
    <submittedName>
        <fullName evidence="2">Uncharacterized protein</fullName>
    </submittedName>
</protein>
<evidence type="ECO:0000313" key="2">
    <source>
        <dbReference type="EMBL" id="VVC24540.1"/>
    </source>
</evidence>
<dbReference type="Proteomes" id="UP000325440">
    <property type="component" value="Unassembled WGS sequence"/>
</dbReference>
<accession>A0A5E4LXV2</accession>
<keyword evidence="3" id="KW-1185">Reference proteome</keyword>
<gene>
    <name evidence="2" type="ORF">CINCED_3A015640</name>
</gene>
<dbReference type="AlphaFoldDB" id="A0A5E4LXV2"/>
<feature type="region of interest" description="Disordered" evidence="1">
    <location>
        <begin position="1"/>
        <end position="36"/>
    </location>
</feature>
<name>A0A5E4LXV2_9HEMI</name>
<feature type="compositionally biased region" description="Low complexity" evidence="1">
    <location>
        <begin position="16"/>
        <end position="36"/>
    </location>
</feature>
<evidence type="ECO:0000256" key="1">
    <source>
        <dbReference type="SAM" id="MobiDB-lite"/>
    </source>
</evidence>
<dbReference type="EMBL" id="CABPRJ010000003">
    <property type="protein sequence ID" value="VVC24540.1"/>
    <property type="molecule type" value="Genomic_DNA"/>
</dbReference>
<evidence type="ECO:0000313" key="3">
    <source>
        <dbReference type="Proteomes" id="UP000325440"/>
    </source>
</evidence>
<reference evidence="2 3" key="1">
    <citation type="submission" date="2019-08" db="EMBL/GenBank/DDBJ databases">
        <authorList>
            <person name="Alioto T."/>
            <person name="Alioto T."/>
            <person name="Gomez Garrido J."/>
        </authorList>
    </citation>
    <scope>NUCLEOTIDE SEQUENCE [LARGE SCALE GENOMIC DNA]</scope>
</reference>
<organism evidence="2 3">
    <name type="scientific">Cinara cedri</name>
    <dbReference type="NCBI Taxonomy" id="506608"/>
    <lineage>
        <taxon>Eukaryota</taxon>
        <taxon>Metazoa</taxon>
        <taxon>Ecdysozoa</taxon>
        <taxon>Arthropoda</taxon>
        <taxon>Hexapoda</taxon>
        <taxon>Insecta</taxon>
        <taxon>Pterygota</taxon>
        <taxon>Neoptera</taxon>
        <taxon>Paraneoptera</taxon>
        <taxon>Hemiptera</taxon>
        <taxon>Sternorrhyncha</taxon>
        <taxon>Aphidomorpha</taxon>
        <taxon>Aphidoidea</taxon>
        <taxon>Aphididae</taxon>
        <taxon>Lachninae</taxon>
        <taxon>Cinara</taxon>
    </lineage>
</organism>
<sequence length="195" mass="21576">MESPTRGNGTRTVHRPLPAESPSSSPAASHAGPFRVGRAFSPSSPLTASPAPRASAAVLGIQFPVASELFSVPLRARFRPRLFTATLPRIPDSALPQLESHPGLFSRIPRTAEAALKPRLRRSSVITDTRFHFCLSSGRRSPFREPIARLFRTFSYRSCETCTSVAKMRFYFTGSERRYGTVEIYRCGRAFSADK</sequence>
<feature type="compositionally biased region" description="Polar residues" evidence="1">
    <location>
        <begin position="1"/>
        <end position="11"/>
    </location>
</feature>
<proteinExistence type="predicted"/>